<feature type="transmembrane region" description="Helical" evidence="1">
    <location>
        <begin position="102"/>
        <end position="123"/>
    </location>
</feature>
<keyword evidence="1" id="KW-0472">Membrane</keyword>
<protein>
    <submittedName>
        <fullName evidence="2">Conserved hypothetical integral membrane protein TIGR02206</fullName>
    </submittedName>
</protein>
<name>A0A1M7JLJ7_9BACL</name>
<dbReference type="AlphaFoldDB" id="A0A1M7JLJ7"/>
<dbReference type="NCBIfam" id="TIGR02206">
    <property type="entry name" value="intg_mem_TP0381"/>
    <property type="match status" value="1"/>
</dbReference>
<keyword evidence="1" id="KW-1133">Transmembrane helix</keyword>
<evidence type="ECO:0000313" key="3">
    <source>
        <dbReference type="Proteomes" id="UP000184206"/>
    </source>
</evidence>
<organism evidence="2 3">
    <name type="scientific">Lacicoccus alkaliphilus DSM 16010</name>
    <dbReference type="NCBI Taxonomy" id="1123231"/>
    <lineage>
        <taxon>Bacteria</taxon>
        <taxon>Bacillati</taxon>
        <taxon>Bacillota</taxon>
        <taxon>Bacilli</taxon>
        <taxon>Bacillales</taxon>
        <taxon>Salinicoccaceae</taxon>
        <taxon>Lacicoccus</taxon>
    </lineage>
</organism>
<proteinExistence type="predicted"/>
<feature type="transmembrane region" description="Helical" evidence="1">
    <location>
        <begin position="163"/>
        <end position="188"/>
    </location>
</feature>
<dbReference type="InterPro" id="IPR011737">
    <property type="entry name" value="CHP02206_TP0381"/>
</dbReference>
<dbReference type="OrthoDB" id="9813172at2"/>
<dbReference type="Pfam" id="PF14808">
    <property type="entry name" value="TMEM164"/>
    <property type="match status" value="1"/>
</dbReference>
<feature type="transmembrane region" description="Helical" evidence="1">
    <location>
        <begin position="129"/>
        <end position="151"/>
    </location>
</feature>
<evidence type="ECO:0000256" key="1">
    <source>
        <dbReference type="SAM" id="Phobius"/>
    </source>
</evidence>
<evidence type="ECO:0000313" key="2">
    <source>
        <dbReference type="EMBL" id="SHM53781.1"/>
    </source>
</evidence>
<feature type="transmembrane region" description="Helical" evidence="1">
    <location>
        <begin position="200"/>
        <end position="221"/>
    </location>
</feature>
<reference evidence="2 3" key="1">
    <citation type="submission" date="2016-11" db="EMBL/GenBank/DDBJ databases">
        <authorList>
            <person name="Jaros S."/>
            <person name="Januszkiewicz K."/>
            <person name="Wedrychowicz H."/>
        </authorList>
    </citation>
    <scope>NUCLEOTIDE SEQUENCE [LARGE SCALE GENOMIC DNA]</scope>
    <source>
        <strain evidence="2 3">DSM 16010</strain>
    </source>
</reference>
<dbReference type="Proteomes" id="UP000184206">
    <property type="component" value="Unassembled WGS sequence"/>
</dbReference>
<feature type="transmembrane region" description="Helical" evidence="1">
    <location>
        <begin position="12"/>
        <end position="31"/>
    </location>
</feature>
<keyword evidence="3" id="KW-1185">Reference proteome</keyword>
<feature type="transmembrane region" description="Helical" evidence="1">
    <location>
        <begin position="43"/>
        <end position="65"/>
    </location>
</feature>
<dbReference type="RefSeq" id="WP_072710757.1">
    <property type="nucleotide sequence ID" value="NZ_FRCF01000013.1"/>
</dbReference>
<keyword evidence="1" id="KW-0812">Transmembrane</keyword>
<dbReference type="STRING" id="1123231.SAMN02745189_02340"/>
<accession>A0A1M7JLJ7</accession>
<gene>
    <name evidence="2" type="ORF">SAMN02745189_02340</name>
</gene>
<sequence length="234" mass="26336">MAEFGEYIPIFGIDHLIYILGLIAIALTLFMNKTHVRVHRRGITAAVILLIIGQQILMYSAYYFVLGDGFGFDASNALPLHISRINSILGLLFLLTKNDKIFRALAMFGLFAWLSFLYPSHVYGVTHPIGISFFINHVVTLLLPFYGIIAYGQKIKTGDSLKVFPWFVLYVAAAYVANMLTGGNYFYLRDKPVFEGMGDVFYIPLSLVFALVLFKAGEWFYRKLGPGLRRGSHG</sequence>
<dbReference type="EMBL" id="FRCF01000013">
    <property type="protein sequence ID" value="SHM53781.1"/>
    <property type="molecule type" value="Genomic_DNA"/>
</dbReference>
<feature type="transmembrane region" description="Helical" evidence="1">
    <location>
        <begin position="77"/>
        <end position="95"/>
    </location>
</feature>